<sequence length="284" mass="32426">MFDNFRLEMMETEAGPIRLRHGGSGPPLLLIHGHPRSHMTWGQVADLLSADFRIVCPDLPGFGRSYIPKDDTESRFSSKRAKASALVEVMERLGHHAFFVAGHDRGSLVAFRMAMDHPKLVRKLIIMDGLPVVEHLERADWKFARDWYHWFFFAQPEKPERAILADPIAWYGALRPDQMGRDAYDELVTLIHDPTVIHGMVEDYRAGIRIDHRHDCEDRDAGRRVRCPMLCLWSLNDDLEQIYGDPIAIWKHWADNVGGYGIESGHHVAEENPAALAVAFKAFL</sequence>
<keyword evidence="2" id="KW-0378">Hydrolase</keyword>
<keyword evidence="2" id="KW-0614">Plasmid</keyword>
<dbReference type="GO" id="GO:0016787">
    <property type="term" value="F:hydrolase activity"/>
    <property type="evidence" value="ECO:0007669"/>
    <property type="project" value="UniProtKB-KW"/>
</dbReference>
<organism evidence="2 3">
    <name type="scientific">Mesorhizobium japonicum (strain LMG 29417 / CECT 9101 / MAFF 303099)</name>
    <name type="common">Mesorhizobium loti (strain MAFF 303099)</name>
    <dbReference type="NCBI Taxonomy" id="266835"/>
    <lineage>
        <taxon>Bacteria</taxon>
        <taxon>Pseudomonadati</taxon>
        <taxon>Pseudomonadota</taxon>
        <taxon>Alphaproteobacteria</taxon>
        <taxon>Hyphomicrobiales</taxon>
        <taxon>Phyllobacteriaceae</taxon>
        <taxon>Mesorhizobium</taxon>
    </lineage>
</organism>
<protein>
    <submittedName>
        <fullName evidence="2">Hydrolase</fullName>
    </submittedName>
</protein>
<dbReference type="KEGG" id="mlo:mlr9622"/>
<dbReference type="Proteomes" id="UP000000552">
    <property type="component" value="Plasmid pMLb"/>
</dbReference>
<proteinExistence type="predicted"/>
<dbReference type="InterPro" id="IPR050266">
    <property type="entry name" value="AB_hydrolase_sf"/>
</dbReference>
<reference evidence="2 3" key="1">
    <citation type="journal article" date="2000" name="DNA Res.">
        <title>Complete genome structure of the nitrogen-fixing symbiotic bacterium Mesorhizobium loti.</title>
        <authorList>
            <person name="Kaneko T."/>
            <person name="Nakamura Y."/>
            <person name="Sato S."/>
            <person name="Asamizu E."/>
            <person name="Kato T."/>
            <person name="Sasamoto S."/>
            <person name="Watanabe A."/>
            <person name="Idesawa K."/>
            <person name="Ishikawa A."/>
            <person name="Kawashima K."/>
            <person name="Kimura T."/>
            <person name="Kishida Y."/>
            <person name="Kiyokawa C."/>
            <person name="Kohara M."/>
            <person name="Matsumoto M."/>
            <person name="Matsuno A."/>
            <person name="Mochizuki Y."/>
            <person name="Nakayama S."/>
            <person name="Nakazaki N."/>
            <person name="Shimpo S."/>
            <person name="Sugimoto M."/>
            <person name="Takeuchi C."/>
            <person name="Yamada M."/>
            <person name="Tabata S."/>
        </authorList>
    </citation>
    <scope>NUCLEOTIDE SEQUENCE [LARGE SCALE GENOMIC DNA]</scope>
    <source>
        <strain evidence="3">LMG 29417 / CECT 9101 / MAFF 303099</strain>
        <plasmid evidence="2 3">pMLb</plasmid>
    </source>
</reference>
<dbReference type="EMBL" id="AP003017">
    <property type="protein sequence ID" value="BAB54813.1"/>
    <property type="molecule type" value="Genomic_DNA"/>
</dbReference>
<dbReference type="Pfam" id="PF00561">
    <property type="entry name" value="Abhydrolase_1"/>
    <property type="match status" value="1"/>
</dbReference>
<dbReference type="SUPFAM" id="SSF53474">
    <property type="entry name" value="alpha/beta-Hydrolases"/>
    <property type="match status" value="1"/>
</dbReference>
<gene>
    <name evidence="2" type="ordered locus">mlr9622</name>
</gene>
<evidence type="ECO:0000313" key="3">
    <source>
        <dbReference type="Proteomes" id="UP000000552"/>
    </source>
</evidence>
<dbReference type="Gene3D" id="3.40.50.1820">
    <property type="entry name" value="alpha/beta hydrolase"/>
    <property type="match status" value="1"/>
</dbReference>
<geneLocation type="plasmid" evidence="2 3">
    <name>pMLb</name>
</geneLocation>
<name>Q98P42_RHILO</name>
<dbReference type="eggNOG" id="COG0596">
    <property type="taxonomic scope" value="Bacteria"/>
</dbReference>
<dbReference type="PANTHER" id="PTHR43798:SF33">
    <property type="entry name" value="HYDROLASE, PUTATIVE (AFU_ORTHOLOGUE AFUA_2G14860)-RELATED"/>
    <property type="match status" value="1"/>
</dbReference>
<dbReference type="ESTHER" id="meslo-mlr9622">
    <property type="family name" value="Haloacetate_dehalogenase"/>
</dbReference>
<evidence type="ECO:0000259" key="1">
    <source>
        <dbReference type="Pfam" id="PF00561"/>
    </source>
</evidence>
<dbReference type="HOGENOM" id="CLU_020336_7_1_5"/>
<evidence type="ECO:0000313" key="2">
    <source>
        <dbReference type="EMBL" id="BAB54813.1"/>
    </source>
</evidence>
<dbReference type="GO" id="GO:0016020">
    <property type="term" value="C:membrane"/>
    <property type="evidence" value="ECO:0007669"/>
    <property type="project" value="TreeGrafter"/>
</dbReference>
<feature type="domain" description="AB hydrolase-1" evidence="1">
    <location>
        <begin position="26"/>
        <end position="157"/>
    </location>
</feature>
<dbReference type="PRINTS" id="PR00111">
    <property type="entry name" value="ABHYDROLASE"/>
</dbReference>
<dbReference type="InterPro" id="IPR000073">
    <property type="entry name" value="AB_hydrolase_1"/>
</dbReference>
<dbReference type="AlphaFoldDB" id="Q98P42"/>
<accession>Q98P42</accession>
<dbReference type="PANTHER" id="PTHR43798">
    <property type="entry name" value="MONOACYLGLYCEROL LIPASE"/>
    <property type="match status" value="1"/>
</dbReference>
<dbReference type="RefSeq" id="WP_010916163.1">
    <property type="nucleotide sequence ID" value="NC_002682.1"/>
</dbReference>
<dbReference type="InterPro" id="IPR029058">
    <property type="entry name" value="AB_hydrolase_fold"/>
</dbReference>